<dbReference type="PANTHER" id="PTHR43537:SF45">
    <property type="entry name" value="GNTR FAMILY REGULATORY PROTEIN"/>
    <property type="match status" value="1"/>
</dbReference>
<dbReference type="PRINTS" id="PR00035">
    <property type="entry name" value="HTHGNTR"/>
</dbReference>
<dbReference type="RefSeq" id="WP_083395689.1">
    <property type="nucleotide sequence ID" value="NZ_FNSV01000005.1"/>
</dbReference>
<protein>
    <submittedName>
        <fullName evidence="5">DNA-binding transcriptional regulator, GntR family</fullName>
    </submittedName>
</protein>
<reference evidence="6" key="1">
    <citation type="submission" date="2016-10" db="EMBL/GenBank/DDBJ databases">
        <authorList>
            <person name="Varghese N."/>
            <person name="Submissions S."/>
        </authorList>
    </citation>
    <scope>NUCLEOTIDE SEQUENCE [LARGE SCALE GENOMIC DNA]</scope>
    <source>
        <strain evidence="6">DSM 44498</strain>
    </source>
</reference>
<sequence length="242" mass="26310">MAKSPATADGTAAVAPSSASALLPVASTTRRDGVIAEIKRAIVLGALQPGEKLTEAQLSSSLSVSRPTVREALNQLAQEGLLVQEPYRGLRVASLDAKALLDIAEARVAIDMQAMTAILADGSGRRLEMVMASWREYARLAFDPDPLVQHDAHLRFHRSIWAASENYLLLKLWPVTEAHITIALAQDQFTRSDPQRAFEVHERLVDAIRTRNLDKIRAAFVAHTIDSAEELVALMAAAEVSD</sequence>
<evidence type="ECO:0000313" key="6">
    <source>
        <dbReference type="Proteomes" id="UP000183561"/>
    </source>
</evidence>
<dbReference type="SMART" id="SM00345">
    <property type="entry name" value="HTH_GNTR"/>
    <property type="match status" value="1"/>
</dbReference>
<evidence type="ECO:0000256" key="1">
    <source>
        <dbReference type="ARBA" id="ARBA00023015"/>
    </source>
</evidence>
<dbReference type="PROSITE" id="PS50949">
    <property type="entry name" value="HTH_GNTR"/>
    <property type="match status" value="1"/>
</dbReference>
<dbReference type="SUPFAM" id="SSF46785">
    <property type="entry name" value="Winged helix' DNA-binding domain"/>
    <property type="match status" value="1"/>
</dbReference>
<accession>A0A1H4VSH4</accession>
<evidence type="ECO:0000259" key="4">
    <source>
        <dbReference type="PROSITE" id="PS50949"/>
    </source>
</evidence>
<evidence type="ECO:0000313" key="5">
    <source>
        <dbReference type="EMBL" id="SEC83935.1"/>
    </source>
</evidence>
<gene>
    <name evidence="5" type="ORF">SAMN04490239_5663</name>
</gene>
<dbReference type="CDD" id="cd07377">
    <property type="entry name" value="WHTH_GntR"/>
    <property type="match status" value="1"/>
</dbReference>
<dbReference type="GO" id="GO:0003677">
    <property type="term" value="F:DNA binding"/>
    <property type="evidence" value="ECO:0007669"/>
    <property type="project" value="UniProtKB-KW"/>
</dbReference>
<dbReference type="Gene3D" id="1.10.10.10">
    <property type="entry name" value="Winged helix-like DNA-binding domain superfamily/Winged helix DNA-binding domain"/>
    <property type="match status" value="1"/>
</dbReference>
<keyword evidence="3" id="KW-0804">Transcription</keyword>
<proteinExistence type="predicted"/>
<dbReference type="InterPro" id="IPR000524">
    <property type="entry name" value="Tscrpt_reg_HTH_GntR"/>
</dbReference>
<evidence type="ECO:0000256" key="3">
    <source>
        <dbReference type="ARBA" id="ARBA00023163"/>
    </source>
</evidence>
<feature type="domain" description="HTH gntR-type" evidence="4">
    <location>
        <begin position="28"/>
        <end position="95"/>
    </location>
</feature>
<keyword evidence="6" id="KW-1185">Reference proteome</keyword>
<name>A0A1H4VSH4_9NOCA</name>
<dbReference type="AlphaFoldDB" id="A0A1H4VSH4"/>
<dbReference type="SMART" id="SM00895">
    <property type="entry name" value="FCD"/>
    <property type="match status" value="1"/>
</dbReference>
<dbReference type="Pfam" id="PF07729">
    <property type="entry name" value="FCD"/>
    <property type="match status" value="1"/>
</dbReference>
<dbReference type="SUPFAM" id="SSF48008">
    <property type="entry name" value="GntR ligand-binding domain-like"/>
    <property type="match status" value="1"/>
</dbReference>
<keyword evidence="1" id="KW-0805">Transcription regulation</keyword>
<dbReference type="GO" id="GO:0003700">
    <property type="term" value="F:DNA-binding transcription factor activity"/>
    <property type="evidence" value="ECO:0007669"/>
    <property type="project" value="InterPro"/>
</dbReference>
<dbReference type="Pfam" id="PF00392">
    <property type="entry name" value="GntR"/>
    <property type="match status" value="1"/>
</dbReference>
<dbReference type="EMBL" id="FNSV01000005">
    <property type="protein sequence ID" value="SEC83935.1"/>
    <property type="molecule type" value="Genomic_DNA"/>
</dbReference>
<dbReference type="InterPro" id="IPR011711">
    <property type="entry name" value="GntR_C"/>
</dbReference>
<dbReference type="PANTHER" id="PTHR43537">
    <property type="entry name" value="TRANSCRIPTIONAL REGULATOR, GNTR FAMILY"/>
    <property type="match status" value="1"/>
</dbReference>
<dbReference type="Proteomes" id="UP000183561">
    <property type="component" value="Unassembled WGS sequence"/>
</dbReference>
<evidence type="ECO:0000256" key="2">
    <source>
        <dbReference type="ARBA" id="ARBA00023125"/>
    </source>
</evidence>
<keyword evidence="2 5" id="KW-0238">DNA-binding</keyword>
<dbReference type="InterPro" id="IPR036390">
    <property type="entry name" value="WH_DNA-bd_sf"/>
</dbReference>
<organism evidence="5 6">
    <name type="scientific">Rhodococcus koreensis</name>
    <dbReference type="NCBI Taxonomy" id="99653"/>
    <lineage>
        <taxon>Bacteria</taxon>
        <taxon>Bacillati</taxon>
        <taxon>Actinomycetota</taxon>
        <taxon>Actinomycetes</taxon>
        <taxon>Mycobacteriales</taxon>
        <taxon>Nocardiaceae</taxon>
        <taxon>Rhodococcus</taxon>
    </lineage>
</organism>
<dbReference type="OrthoDB" id="3571145at2"/>
<dbReference type="InterPro" id="IPR008920">
    <property type="entry name" value="TF_FadR/GntR_C"/>
</dbReference>
<dbReference type="InterPro" id="IPR036388">
    <property type="entry name" value="WH-like_DNA-bd_sf"/>
</dbReference>
<dbReference type="Gene3D" id="1.20.120.530">
    <property type="entry name" value="GntR ligand-binding domain-like"/>
    <property type="match status" value="1"/>
</dbReference>